<sequence length="54" mass="6373">MEASIPVWDYFPEYRIRSDVLQLWLQYIFQDGTITVQGDGQNYAFFLPQALTQV</sequence>
<name>A0AA40BWS6_9PEZI</name>
<evidence type="ECO:0000313" key="2">
    <source>
        <dbReference type="Proteomes" id="UP001175000"/>
    </source>
</evidence>
<evidence type="ECO:0000313" key="1">
    <source>
        <dbReference type="EMBL" id="KAK0616611.1"/>
    </source>
</evidence>
<reference evidence="1" key="1">
    <citation type="submission" date="2023-06" db="EMBL/GenBank/DDBJ databases">
        <title>Genome-scale phylogeny and comparative genomics of the fungal order Sordariales.</title>
        <authorList>
            <consortium name="Lawrence Berkeley National Laboratory"/>
            <person name="Hensen N."/>
            <person name="Bonometti L."/>
            <person name="Westerberg I."/>
            <person name="Brannstrom I.O."/>
            <person name="Guillou S."/>
            <person name="Cros-Aarteil S."/>
            <person name="Calhoun S."/>
            <person name="Haridas S."/>
            <person name="Kuo A."/>
            <person name="Mondo S."/>
            <person name="Pangilinan J."/>
            <person name="Riley R."/>
            <person name="Labutti K."/>
            <person name="Andreopoulos B."/>
            <person name="Lipzen A."/>
            <person name="Chen C."/>
            <person name="Yanf M."/>
            <person name="Daum C."/>
            <person name="Ng V."/>
            <person name="Clum A."/>
            <person name="Steindorff A."/>
            <person name="Ohm R."/>
            <person name="Martin F."/>
            <person name="Silar P."/>
            <person name="Natvig D."/>
            <person name="Lalanne C."/>
            <person name="Gautier V."/>
            <person name="Ament-Velasquez S.L."/>
            <person name="Kruys A."/>
            <person name="Hutchinson M.I."/>
            <person name="Powell A.J."/>
            <person name="Barry K."/>
            <person name="Miller A.N."/>
            <person name="Grigoriev I.V."/>
            <person name="Debuchy R."/>
            <person name="Gladieux P."/>
            <person name="Thoren M.H."/>
            <person name="Johannesson H."/>
        </authorList>
    </citation>
    <scope>NUCLEOTIDE SEQUENCE</scope>
    <source>
        <strain evidence="1">CBS 606.72</strain>
    </source>
</reference>
<dbReference type="EMBL" id="JAULSU010000005">
    <property type="protein sequence ID" value="KAK0616611.1"/>
    <property type="molecule type" value="Genomic_DNA"/>
</dbReference>
<accession>A0AA40BWS6</accession>
<proteinExistence type="predicted"/>
<gene>
    <name evidence="1" type="ORF">B0T14DRAFT_568197</name>
</gene>
<comment type="caution">
    <text evidence="1">The sequence shown here is derived from an EMBL/GenBank/DDBJ whole genome shotgun (WGS) entry which is preliminary data.</text>
</comment>
<dbReference type="Proteomes" id="UP001175000">
    <property type="component" value="Unassembled WGS sequence"/>
</dbReference>
<keyword evidence="2" id="KW-1185">Reference proteome</keyword>
<dbReference type="AlphaFoldDB" id="A0AA40BWS6"/>
<organism evidence="1 2">
    <name type="scientific">Immersiella caudata</name>
    <dbReference type="NCBI Taxonomy" id="314043"/>
    <lineage>
        <taxon>Eukaryota</taxon>
        <taxon>Fungi</taxon>
        <taxon>Dikarya</taxon>
        <taxon>Ascomycota</taxon>
        <taxon>Pezizomycotina</taxon>
        <taxon>Sordariomycetes</taxon>
        <taxon>Sordariomycetidae</taxon>
        <taxon>Sordariales</taxon>
        <taxon>Lasiosphaeriaceae</taxon>
        <taxon>Immersiella</taxon>
    </lineage>
</organism>
<protein>
    <submittedName>
        <fullName evidence="1">Uncharacterized protein</fullName>
    </submittedName>
</protein>